<evidence type="ECO:0000313" key="4">
    <source>
        <dbReference type="Proteomes" id="UP000001542"/>
    </source>
</evidence>
<reference evidence="3" key="1">
    <citation type="submission" date="2006-10" db="EMBL/GenBank/DDBJ databases">
        <authorList>
            <person name="Amadeo P."/>
            <person name="Zhao Q."/>
            <person name="Wortman J."/>
            <person name="Fraser-Liggett C."/>
            <person name="Carlton J."/>
        </authorList>
    </citation>
    <scope>NUCLEOTIDE SEQUENCE</scope>
    <source>
        <strain evidence="3">G3</strain>
    </source>
</reference>
<reference evidence="3" key="2">
    <citation type="journal article" date="2007" name="Science">
        <title>Draft genome sequence of the sexually transmitted pathogen Trichomonas vaginalis.</title>
        <authorList>
            <person name="Carlton J.M."/>
            <person name="Hirt R.P."/>
            <person name="Silva J.C."/>
            <person name="Delcher A.L."/>
            <person name="Schatz M."/>
            <person name="Zhao Q."/>
            <person name="Wortman J.R."/>
            <person name="Bidwell S.L."/>
            <person name="Alsmark U.C.M."/>
            <person name="Besteiro S."/>
            <person name="Sicheritz-Ponten T."/>
            <person name="Noel C.J."/>
            <person name="Dacks J.B."/>
            <person name="Foster P.G."/>
            <person name="Simillion C."/>
            <person name="Van de Peer Y."/>
            <person name="Miranda-Saavedra D."/>
            <person name="Barton G.J."/>
            <person name="Westrop G.D."/>
            <person name="Mueller S."/>
            <person name="Dessi D."/>
            <person name="Fiori P.L."/>
            <person name="Ren Q."/>
            <person name="Paulsen I."/>
            <person name="Zhang H."/>
            <person name="Bastida-Corcuera F.D."/>
            <person name="Simoes-Barbosa A."/>
            <person name="Brown M.T."/>
            <person name="Hayes R.D."/>
            <person name="Mukherjee M."/>
            <person name="Okumura C.Y."/>
            <person name="Schneider R."/>
            <person name="Smith A.J."/>
            <person name="Vanacova S."/>
            <person name="Villalvazo M."/>
            <person name="Haas B.J."/>
            <person name="Pertea M."/>
            <person name="Feldblyum T.V."/>
            <person name="Utterback T.R."/>
            <person name="Shu C.L."/>
            <person name="Osoegawa K."/>
            <person name="de Jong P.J."/>
            <person name="Hrdy I."/>
            <person name="Horvathova L."/>
            <person name="Zubacova Z."/>
            <person name="Dolezal P."/>
            <person name="Malik S.B."/>
            <person name="Logsdon J.M. Jr."/>
            <person name="Henze K."/>
            <person name="Gupta A."/>
            <person name="Wang C.C."/>
            <person name="Dunne R.L."/>
            <person name="Upcroft J.A."/>
            <person name="Upcroft P."/>
            <person name="White O."/>
            <person name="Salzberg S.L."/>
            <person name="Tang P."/>
            <person name="Chiu C.-H."/>
            <person name="Lee Y.-S."/>
            <person name="Embley T.M."/>
            <person name="Coombs G.H."/>
            <person name="Mottram J.C."/>
            <person name="Tachezy J."/>
            <person name="Fraser-Liggett C.M."/>
            <person name="Johnson P.J."/>
        </authorList>
    </citation>
    <scope>NUCLEOTIDE SEQUENCE [LARGE SCALE GENOMIC DNA]</scope>
    <source>
        <strain evidence="3">G3</strain>
    </source>
</reference>
<dbReference type="KEGG" id="tva:4741636"/>
<feature type="transmembrane region" description="Helical" evidence="2">
    <location>
        <begin position="461"/>
        <end position="484"/>
    </location>
</feature>
<gene>
    <name evidence="3" type="ORF">TVAG_130870</name>
</gene>
<evidence type="ECO:0000313" key="3">
    <source>
        <dbReference type="EMBL" id="EAX84003.1"/>
    </source>
</evidence>
<dbReference type="AlphaFoldDB" id="A2GFR4"/>
<accession>A2GFR4</accession>
<protein>
    <submittedName>
        <fullName evidence="3">Uncharacterized protein</fullName>
    </submittedName>
</protein>
<keyword evidence="4" id="KW-1185">Reference proteome</keyword>
<dbReference type="EMBL" id="DS115602">
    <property type="protein sequence ID" value="EAX84003.1"/>
    <property type="molecule type" value="Genomic_DNA"/>
</dbReference>
<keyword evidence="2" id="KW-0472">Membrane</keyword>
<dbReference type="VEuPathDB" id="TrichDB:TVAG_130870"/>
<dbReference type="VEuPathDB" id="TrichDB:TVAGG3_0663530"/>
<feature type="compositionally biased region" description="Basic and acidic residues" evidence="1">
    <location>
        <begin position="289"/>
        <end position="437"/>
    </location>
</feature>
<dbReference type="InParanoid" id="A2GFR4"/>
<keyword evidence="2" id="KW-0812">Transmembrane</keyword>
<evidence type="ECO:0000256" key="2">
    <source>
        <dbReference type="SAM" id="Phobius"/>
    </source>
</evidence>
<dbReference type="RefSeq" id="XP_001296933.1">
    <property type="nucleotide sequence ID" value="XM_001296932.1"/>
</dbReference>
<keyword evidence="2" id="KW-1133">Transmembrane helix</keyword>
<evidence type="ECO:0000256" key="1">
    <source>
        <dbReference type="SAM" id="MobiDB-lite"/>
    </source>
</evidence>
<organism evidence="3 4">
    <name type="scientific">Trichomonas vaginalis (strain ATCC PRA-98 / G3)</name>
    <dbReference type="NCBI Taxonomy" id="412133"/>
    <lineage>
        <taxon>Eukaryota</taxon>
        <taxon>Metamonada</taxon>
        <taxon>Parabasalia</taxon>
        <taxon>Trichomonadida</taxon>
        <taxon>Trichomonadidae</taxon>
        <taxon>Trichomonas</taxon>
    </lineage>
</organism>
<name>A2GFR4_TRIV3</name>
<dbReference type="Proteomes" id="UP000001542">
    <property type="component" value="Unassembled WGS sequence"/>
</dbReference>
<feature type="region of interest" description="Disordered" evidence="1">
    <location>
        <begin position="277"/>
        <end position="454"/>
    </location>
</feature>
<proteinExistence type="predicted"/>
<sequence length="555" mass="62268">MLIATNGGECVLDRCCGQKCKSTHQGTFANLNVKQSQPCRCIVNSTTALHCAGRGQDFKTDSTICVTNGILTMHDVNLTQNKAKYGAGFTFRYLNLQGSSAKYLNIDNNVNSEEYGIICRDNDETSNQYILTLENINILRNSFSDSTNGCIFSYFNDRAEKGAKNTNINYCNVRDNNAKYLAYSNLPASVFTFRGCFLDATEKRTCVVKIEQSVSESVNNNRDYYYTDNCVYYDATAVETPFITAVETPYLTSFETPYLTAAETPFMTAFVTPLQTAVPDKPSDEDESHDGKDDKKPDTDDKTPDTDDKKPDTDDKTPDTDDKKPDTDDKTPDTDDKTPDTDDKKPDTDDKKPDTDDKTPDTDDKKPDTDDKTPDTDDKTPDTDDKTPDTDDKKPDTDDKKPDTDDKTPDTDDKTPDTDDKTPDTDDNKTSETKENEDIPSPTQGKLEQKDKEPVKKKNNWWIYVVAGIAGFLLLTSGIIFFLWKKRDEDSTDEVVIENVDNSNNNDGVSYLDNITVNYEESVINIDGHFDMPEFGDEGEEVSNPSDFFIMQVEE</sequence>